<accession>A0AAE1EE52</accession>
<dbReference type="AlphaFoldDB" id="A0AAE1EE52"/>
<sequence length="154" mass="17499">MIAVLRKDFDIMMLELKKSAEDYTLGRYKLGPIYPRTKENDSCLTFATYVMEGVLTTHPNQQYFLTANCFRSRLLFQKVIRSGSGKLYVCEIALEVVIAPLATRNCVIFQDVFVQVLVTHVDSNDKLCSRDRQSRGGPRLTEILGHLYGTSQTP</sequence>
<protein>
    <submittedName>
        <fullName evidence="1">Uncharacterized protein</fullName>
    </submittedName>
</protein>
<keyword evidence="2" id="KW-1185">Reference proteome</keyword>
<evidence type="ECO:0000313" key="1">
    <source>
        <dbReference type="EMBL" id="KAK3803505.1"/>
    </source>
</evidence>
<gene>
    <name evidence="1" type="ORF">RRG08_037817</name>
</gene>
<dbReference type="Proteomes" id="UP001283361">
    <property type="component" value="Unassembled WGS sequence"/>
</dbReference>
<proteinExistence type="predicted"/>
<dbReference type="EMBL" id="JAWDGP010000122">
    <property type="protein sequence ID" value="KAK3803505.1"/>
    <property type="molecule type" value="Genomic_DNA"/>
</dbReference>
<comment type="caution">
    <text evidence="1">The sequence shown here is derived from an EMBL/GenBank/DDBJ whole genome shotgun (WGS) entry which is preliminary data.</text>
</comment>
<evidence type="ECO:0000313" key="2">
    <source>
        <dbReference type="Proteomes" id="UP001283361"/>
    </source>
</evidence>
<organism evidence="1 2">
    <name type="scientific">Elysia crispata</name>
    <name type="common">lettuce slug</name>
    <dbReference type="NCBI Taxonomy" id="231223"/>
    <lineage>
        <taxon>Eukaryota</taxon>
        <taxon>Metazoa</taxon>
        <taxon>Spiralia</taxon>
        <taxon>Lophotrochozoa</taxon>
        <taxon>Mollusca</taxon>
        <taxon>Gastropoda</taxon>
        <taxon>Heterobranchia</taxon>
        <taxon>Euthyneura</taxon>
        <taxon>Panpulmonata</taxon>
        <taxon>Sacoglossa</taxon>
        <taxon>Placobranchoidea</taxon>
        <taxon>Plakobranchidae</taxon>
        <taxon>Elysia</taxon>
    </lineage>
</organism>
<name>A0AAE1EE52_9GAST</name>
<reference evidence="1" key="1">
    <citation type="journal article" date="2023" name="G3 (Bethesda)">
        <title>A reference genome for the long-term kleptoplast-retaining sea slug Elysia crispata morphotype clarki.</title>
        <authorList>
            <person name="Eastman K.E."/>
            <person name="Pendleton A.L."/>
            <person name="Shaikh M.A."/>
            <person name="Suttiyut T."/>
            <person name="Ogas R."/>
            <person name="Tomko P."/>
            <person name="Gavelis G."/>
            <person name="Widhalm J.R."/>
            <person name="Wisecaver J.H."/>
        </authorList>
    </citation>
    <scope>NUCLEOTIDE SEQUENCE</scope>
    <source>
        <strain evidence="1">ECLA1</strain>
    </source>
</reference>